<gene>
    <name evidence="2" type="ORF">KDW03_09880</name>
</gene>
<protein>
    <submittedName>
        <fullName evidence="2">Uncharacterized protein</fullName>
    </submittedName>
</protein>
<proteinExistence type="predicted"/>
<dbReference type="Proteomes" id="UP001056539">
    <property type="component" value="Chromosome"/>
</dbReference>
<reference evidence="2" key="1">
    <citation type="submission" date="2021-04" db="EMBL/GenBank/DDBJ databases">
        <authorList>
            <person name="Postec A."/>
        </authorList>
    </citation>
    <scope>NUCLEOTIDE SEQUENCE</scope>
    <source>
        <strain evidence="2">F1F22</strain>
    </source>
</reference>
<dbReference type="KEGG" id="taqu:KDW03_09880"/>
<dbReference type="EMBL" id="CP073355">
    <property type="protein sequence ID" value="URA09781.1"/>
    <property type="molecule type" value="Genomic_DNA"/>
</dbReference>
<sequence length="317" mass="35251">MAAYSSLTVTEHVPTPADPTKSKLQSDVFASFVKIRTGASIDILQPLTIDASLGLWLPGYKNQVKSEFPEISGYTQEQLHTSEGNFGIEVKVYPKIKLSPNLEWKNILTYGYLNLSSVYTAIADLNGDGDYIDLGEEKNKNTHPFSIQSIGVGTGINYTNNQFFTYVSLNNFTILKGEEWFIVNQATGSDQYKDKEQGSQTDNYTILDGGAEVTLKKWFSLRMGVMNIIEIQSITTTSFGYTGTTENVRDIKSSTTIKHTIIPRIGLSVHFGGFSLDWVISDTFVQNVLGQGSLPYLISGKNLFDKFSMIVSINYKF</sequence>
<name>A0AAX3BCS1_9SPIR</name>
<keyword evidence="3" id="KW-1185">Reference proteome</keyword>
<feature type="region of interest" description="Disordered" evidence="1">
    <location>
        <begin position="1"/>
        <end position="22"/>
    </location>
</feature>
<evidence type="ECO:0000256" key="1">
    <source>
        <dbReference type="SAM" id="MobiDB-lite"/>
    </source>
</evidence>
<evidence type="ECO:0000313" key="2">
    <source>
        <dbReference type="EMBL" id="URA09781.1"/>
    </source>
</evidence>
<organism evidence="2 3">
    <name type="scientific">Thermospira aquatica</name>
    <dbReference type="NCBI Taxonomy" id="2828656"/>
    <lineage>
        <taxon>Bacteria</taxon>
        <taxon>Pseudomonadati</taxon>
        <taxon>Spirochaetota</taxon>
        <taxon>Spirochaetia</taxon>
        <taxon>Brevinematales</taxon>
        <taxon>Thermospiraceae</taxon>
        <taxon>Thermospira</taxon>
    </lineage>
</organism>
<evidence type="ECO:0000313" key="3">
    <source>
        <dbReference type="Proteomes" id="UP001056539"/>
    </source>
</evidence>
<dbReference type="AlphaFoldDB" id="A0AAX3BCS1"/>
<accession>A0AAX3BCS1</accession>
<dbReference type="RefSeq" id="WP_271434915.1">
    <property type="nucleotide sequence ID" value="NZ_CP073355.1"/>
</dbReference>
<reference evidence="2" key="2">
    <citation type="submission" date="2022-06" db="EMBL/GenBank/DDBJ databases">
        <title>Thermospira aquatica gen. nov., sp. nov.</title>
        <authorList>
            <person name="Ben Ali Gam Z."/>
            <person name="Labat M."/>
        </authorList>
    </citation>
    <scope>NUCLEOTIDE SEQUENCE</scope>
    <source>
        <strain evidence="2">F1F22</strain>
    </source>
</reference>